<feature type="transmembrane region" description="Helical" evidence="1">
    <location>
        <begin position="21"/>
        <end position="43"/>
    </location>
</feature>
<dbReference type="PANTHER" id="PTHR23028:SF53">
    <property type="entry name" value="ACYL_TRANSF_3 DOMAIN-CONTAINING PROTEIN"/>
    <property type="match status" value="1"/>
</dbReference>
<dbReference type="Pfam" id="PF01757">
    <property type="entry name" value="Acyl_transf_3"/>
    <property type="match status" value="1"/>
</dbReference>
<dbReference type="RefSeq" id="WP_159302898.1">
    <property type="nucleotide sequence ID" value="NZ_LR733271.1"/>
</dbReference>
<dbReference type="GO" id="GO:0000271">
    <property type="term" value="P:polysaccharide biosynthetic process"/>
    <property type="evidence" value="ECO:0007669"/>
    <property type="project" value="TreeGrafter"/>
</dbReference>
<feature type="domain" description="Acyltransferase 3" evidence="2">
    <location>
        <begin position="17"/>
        <end position="319"/>
    </location>
</feature>
<dbReference type="GO" id="GO:0016020">
    <property type="term" value="C:membrane"/>
    <property type="evidence" value="ECO:0007669"/>
    <property type="project" value="TreeGrafter"/>
</dbReference>
<keyword evidence="1" id="KW-0812">Transmembrane</keyword>
<feature type="transmembrane region" description="Helical" evidence="1">
    <location>
        <begin position="265"/>
        <end position="285"/>
    </location>
</feature>
<organism evidence="3 4">
    <name type="scientific">Maribacter litoralis</name>
    <dbReference type="NCBI Taxonomy" id="2059726"/>
    <lineage>
        <taxon>Bacteria</taxon>
        <taxon>Pseudomonadati</taxon>
        <taxon>Bacteroidota</taxon>
        <taxon>Flavobacteriia</taxon>
        <taxon>Flavobacteriales</taxon>
        <taxon>Flavobacteriaceae</taxon>
        <taxon>Maribacter</taxon>
    </lineage>
</organism>
<name>A0A653SCZ6_9FLAO</name>
<feature type="transmembrane region" description="Helical" evidence="1">
    <location>
        <begin position="188"/>
        <end position="204"/>
    </location>
</feature>
<evidence type="ECO:0000313" key="4">
    <source>
        <dbReference type="Proteomes" id="UP000430202"/>
    </source>
</evidence>
<keyword evidence="1" id="KW-0472">Membrane</keyword>
<keyword evidence="4" id="KW-1185">Reference proteome</keyword>
<dbReference type="EMBL" id="CABWLR010000003">
    <property type="protein sequence ID" value="VXB65338.1"/>
    <property type="molecule type" value="Genomic_DNA"/>
</dbReference>
<reference evidence="3 4" key="1">
    <citation type="submission" date="2019-10" db="EMBL/GenBank/DDBJ databases">
        <authorList>
            <person name="Karimi E."/>
        </authorList>
    </citation>
    <scope>NUCLEOTIDE SEQUENCE [LARGE SCALE GENOMIC DNA]</scope>
    <source>
        <strain evidence="3">Maribacter sp. 151</strain>
    </source>
</reference>
<feature type="transmembrane region" description="Helical" evidence="1">
    <location>
        <begin position="239"/>
        <end position="258"/>
    </location>
</feature>
<evidence type="ECO:0000256" key="1">
    <source>
        <dbReference type="SAM" id="Phobius"/>
    </source>
</evidence>
<feature type="transmembrane region" description="Helical" evidence="1">
    <location>
        <begin position="55"/>
        <end position="76"/>
    </location>
</feature>
<proteinExistence type="predicted"/>
<dbReference type="InterPro" id="IPR050879">
    <property type="entry name" value="Acyltransferase_3"/>
</dbReference>
<accession>A0A653SCZ6</accession>
<gene>
    <name evidence="3" type="ORF">MARI151_30264</name>
</gene>
<dbReference type="PANTHER" id="PTHR23028">
    <property type="entry name" value="ACETYLTRANSFERASE"/>
    <property type="match status" value="1"/>
</dbReference>
<evidence type="ECO:0000313" key="3">
    <source>
        <dbReference type="EMBL" id="VXB65338.1"/>
    </source>
</evidence>
<feature type="transmembrane region" description="Helical" evidence="1">
    <location>
        <begin position="216"/>
        <end position="233"/>
    </location>
</feature>
<protein>
    <recommendedName>
        <fullName evidence="2">Acyltransferase 3 domain-containing protein</fullName>
    </recommendedName>
</protein>
<dbReference type="AlphaFoldDB" id="A0A653SCZ6"/>
<dbReference type="InterPro" id="IPR002656">
    <property type="entry name" value="Acyl_transf_3_dom"/>
</dbReference>
<sequence>MYLKLFKRVVSKGTYRPEIDGLRFIAIIAVLIFHVDAFLTLYMDKASALSSLWFTGHYGVPLFFSISGFVLSSQLLKTKKFSYKQYLIRRIERIEPPFLITTIVFYLLLSFRDGFDQEKNYSLFRVLTYTSNFDTNLINVVTWSLEIEVVFYLLLPLLYLLAKDTIWKWVLLGLCTFVFSQFYRLPFLTTYFHWFAIGIIIAILETKKTSSFSYKLLGQTITLLCLILFFGLAHYETLLIIEIVQPILLFFFLYGVLIQKYFLKYLSFTSFTIVGGACYIIYLIHFQVISVTGHLLIPIIAHREILALVLVVITTLLCLMAFPVLERPFMKKGWWKIKS</sequence>
<evidence type="ECO:0000259" key="2">
    <source>
        <dbReference type="Pfam" id="PF01757"/>
    </source>
</evidence>
<keyword evidence="1" id="KW-1133">Transmembrane helix</keyword>
<feature type="transmembrane region" description="Helical" evidence="1">
    <location>
        <begin position="135"/>
        <end position="159"/>
    </location>
</feature>
<dbReference type="GO" id="GO:0016747">
    <property type="term" value="F:acyltransferase activity, transferring groups other than amino-acyl groups"/>
    <property type="evidence" value="ECO:0007669"/>
    <property type="project" value="InterPro"/>
</dbReference>
<dbReference type="Proteomes" id="UP000430202">
    <property type="component" value="Unassembled WGS sequence"/>
</dbReference>
<feature type="transmembrane region" description="Helical" evidence="1">
    <location>
        <begin position="305"/>
        <end position="325"/>
    </location>
</feature>